<sequence>MDDQGQARACTAIGERLCPFEQSLLTNQADCPQARRVCIAERPGVHCISDHAQARCLAFLELTAGQARFALKMAHPEGRLSRAKSLRVQIGGLRGVQASLTPEGADGPVTDVDGLLGAAIARFGDLERLPFQVIVQQIAAYRRPSSRKKR</sequence>
<proteinExistence type="predicted"/>
<comment type="caution">
    <text evidence="1">The sequence shown here is derived from an EMBL/GenBank/DDBJ whole genome shotgun (WGS) entry which is preliminary data.</text>
</comment>
<accession>A0ABV4BDV3</accession>
<dbReference type="Proteomes" id="UP001564408">
    <property type="component" value="Unassembled WGS sequence"/>
</dbReference>
<name>A0ABV4BDV3_9GAMM</name>
<gene>
    <name evidence="1" type="ORF">ABC977_06240</name>
</gene>
<protein>
    <submittedName>
        <fullName evidence="1">Uncharacterized protein</fullName>
    </submittedName>
</protein>
<dbReference type="EMBL" id="JBDKXB010000005">
    <property type="protein sequence ID" value="MEY6432009.1"/>
    <property type="molecule type" value="Genomic_DNA"/>
</dbReference>
<evidence type="ECO:0000313" key="1">
    <source>
        <dbReference type="EMBL" id="MEY6432009.1"/>
    </source>
</evidence>
<keyword evidence="2" id="KW-1185">Reference proteome</keyword>
<evidence type="ECO:0000313" key="2">
    <source>
        <dbReference type="Proteomes" id="UP001564408"/>
    </source>
</evidence>
<organism evidence="1 2">
    <name type="scientific">Thioalkalicoccus limnaeus</name>
    <dbReference type="NCBI Taxonomy" id="120681"/>
    <lineage>
        <taxon>Bacteria</taxon>
        <taxon>Pseudomonadati</taxon>
        <taxon>Pseudomonadota</taxon>
        <taxon>Gammaproteobacteria</taxon>
        <taxon>Chromatiales</taxon>
        <taxon>Chromatiaceae</taxon>
        <taxon>Thioalkalicoccus</taxon>
    </lineage>
</organism>
<reference evidence="1 2" key="1">
    <citation type="submission" date="2024-05" db="EMBL/GenBank/DDBJ databases">
        <title>Genome Sequence and Characterization of the New Strain Purple Sulfur Bacterium of Genus Thioalkalicoccus.</title>
        <authorList>
            <person name="Bryantseva I.A."/>
            <person name="Kyndt J.A."/>
            <person name="Imhoff J.F."/>
        </authorList>
    </citation>
    <scope>NUCLEOTIDE SEQUENCE [LARGE SCALE GENOMIC DNA]</scope>
    <source>
        <strain evidence="1 2">Um2</strain>
    </source>
</reference>
<dbReference type="RefSeq" id="WP_369666384.1">
    <property type="nucleotide sequence ID" value="NZ_JBDKXB010000005.1"/>
</dbReference>